<gene>
    <name evidence="15" type="primary">secDF</name>
    <name evidence="9" type="synonym">secD</name>
    <name evidence="10" type="synonym">secF</name>
    <name evidence="15" type="ORF">I5907_13365</name>
</gene>
<feature type="transmembrane region" description="Helical" evidence="9">
    <location>
        <begin position="887"/>
        <end position="909"/>
    </location>
</feature>
<dbReference type="InterPro" id="IPR054384">
    <property type="entry name" value="SecDF_P1_head"/>
</dbReference>
<dbReference type="InterPro" id="IPR005791">
    <property type="entry name" value="SecD"/>
</dbReference>
<feature type="domain" description="Protein translocase subunit SecDF P1" evidence="13">
    <location>
        <begin position="211"/>
        <end position="267"/>
    </location>
</feature>
<feature type="transmembrane region" description="Helical" evidence="9">
    <location>
        <begin position="973"/>
        <end position="991"/>
    </location>
</feature>
<dbReference type="GO" id="GO:0015450">
    <property type="term" value="F:protein-transporting ATPase activity"/>
    <property type="evidence" value="ECO:0007669"/>
    <property type="project" value="InterPro"/>
</dbReference>
<feature type="transmembrane region" description="Helical" evidence="9">
    <location>
        <begin position="921"/>
        <end position="942"/>
    </location>
</feature>
<evidence type="ECO:0000259" key="14">
    <source>
        <dbReference type="Pfam" id="PF22599"/>
    </source>
</evidence>
<keyword evidence="3 9" id="KW-1003">Cell membrane</keyword>
<feature type="region of interest" description="Disordered" evidence="11">
    <location>
        <begin position="314"/>
        <end position="339"/>
    </location>
</feature>
<comment type="subunit">
    <text evidence="10">Forms a complex with SecD. Part of the essential Sec protein translocation apparatus which comprises SecA, SecYEG and auxiliary proteins SecDF. Other proteins may also be involved.</text>
</comment>
<feature type="transmembrane region" description="Helical" evidence="9">
    <location>
        <begin position="997"/>
        <end position="1021"/>
    </location>
</feature>
<dbReference type="Proteomes" id="UP000628448">
    <property type="component" value="Unassembled WGS sequence"/>
</dbReference>
<dbReference type="InterPro" id="IPR055344">
    <property type="entry name" value="SecD_SecF_C_bact"/>
</dbReference>
<evidence type="ECO:0000256" key="7">
    <source>
        <dbReference type="ARBA" id="ARBA00023010"/>
    </source>
</evidence>
<evidence type="ECO:0000256" key="10">
    <source>
        <dbReference type="HAMAP-Rule" id="MF_01464"/>
    </source>
</evidence>
<dbReference type="GO" id="GO:0065002">
    <property type="term" value="P:intracellular protein transmembrane transport"/>
    <property type="evidence" value="ECO:0007669"/>
    <property type="project" value="UniProtKB-UniRule"/>
</dbReference>
<dbReference type="NCBIfam" id="NF009585">
    <property type="entry name" value="PRK13024.1-5"/>
    <property type="match status" value="1"/>
</dbReference>
<proteinExistence type="inferred from homology"/>
<evidence type="ECO:0000256" key="3">
    <source>
        <dbReference type="ARBA" id="ARBA00022475"/>
    </source>
</evidence>
<evidence type="ECO:0000259" key="12">
    <source>
        <dbReference type="Pfam" id="PF02355"/>
    </source>
</evidence>
<evidence type="ECO:0000256" key="9">
    <source>
        <dbReference type="HAMAP-Rule" id="MF_01463"/>
    </source>
</evidence>
<name>A0A931E8H2_9BACT</name>
<keyword evidence="2 9" id="KW-0813">Transport</keyword>
<dbReference type="PANTHER" id="PTHR30081">
    <property type="entry name" value="PROTEIN-EXPORT MEMBRANE PROTEIN SEC"/>
    <property type="match status" value="1"/>
</dbReference>
<evidence type="ECO:0000256" key="5">
    <source>
        <dbReference type="ARBA" id="ARBA00022927"/>
    </source>
</evidence>
<dbReference type="HAMAP" id="MF_01463_B">
    <property type="entry name" value="SecD_B"/>
    <property type="match status" value="1"/>
</dbReference>
<evidence type="ECO:0000313" key="16">
    <source>
        <dbReference type="Proteomes" id="UP000628448"/>
    </source>
</evidence>
<evidence type="ECO:0000256" key="8">
    <source>
        <dbReference type="ARBA" id="ARBA00023136"/>
    </source>
</evidence>
<feature type="transmembrane region" description="Helical" evidence="9">
    <location>
        <begin position="732"/>
        <end position="752"/>
    </location>
</feature>
<evidence type="ECO:0000256" key="1">
    <source>
        <dbReference type="ARBA" id="ARBA00004651"/>
    </source>
</evidence>
<dbReference type="InterPro" id="IPR022645">
    <property type="entry name" value="SecD/SecF_bac"/>
</dbReference>
<dbReference type="NCBIfam" id="TIGR00966">
    <property type="entry name" value="transloc_SecF"/>
    <property type="match status" value="1"/>
</dbReference>
<feature type="transmembrane region" description="Helical" evidence="9">
    <location>
        <begin position="653"/>
        <end position="674"/>
    </location>
</feature>
<dbReference type="Pfam" id="PF02355">
    <property type="entry name" value="SecD_SecF_C"/>
    <property type="match status" value="2"/>
</dbReference>
<dbReference type="NCBIfam" id="TIGR01129">
    <property type="entry name" value="secD"/>
    <property type="match status" value="1"/>
</dbReference>
<evidence type="ECO:0000256" key="2">
    <source>
        <dbReference type="ARBA" id="ARBA00022448"/>
    </source>
</evidence>
<keyword evidence="6 9" id="KW-1133">Transmembrane helix</keyword>
<keyword evidence="8 9" id="KW-0472">Membrane</keyword>
<keyword evidence="4 9" id="KW-0812">Transmembrane</keyword>
<accession>A0A931E8H2</accession>
<feature type="domain" description="SecDF P1 head subdomain" evidence="14">
    <location>
        <begin position="434"/>
        <end position="529"/>
    </location>
</feature>
<dbReference type="GO" id="GO:0005886">
    <property type="term" value="C:plasma membrane"/>
    <property type="evidence" value="ECO:0007669"/>
    <property type="project" value="UniProtKB-SubCell"/>
</dbReference>
<dbReference type="Gene3D" id="3.30.70.3220">
    <property type="match status" value="1"/>
</dbReference>
<evidence type="ECO:0000256" key="11">
    <source>
        <dbReference type="SAM" id="MobiDB-lite"/>
    </source>
</evidence>
<comment type="caution">
    <text evidence="15">The sequence shown here is derived from an EMBL/GenBank/DDBJ whole genome shotgun (WGS) entry which is preliminary data.</text>
</comment>
<dbReference type="HAMAP" id="MF_01464_B">
    <property type="entry name" value="SecF_B"/>
    <property type="match status" value="1"/>
</dbReference>
<dbReference type="EMBL" id="JADWYR010000002">
    <property type="protein sequence ID" value="MBG9377225.1"/>
    <property type="molecule type" value="Genomic_DNA"/>
</dbReference>
<dbReference type="Pfam" id="PF21760">
    <property type="entry name" value="SecD_1st"/>
    <property type="match status" value="1"/>
</dbReference>
<comment type="similarity">
    <text evidence="9">Belongs to the SecD/SecF family. SecD subfamily.</text>
</comment>
<dbReference type="InterPro" id="IPR048631">
    <property type="entry name" value="SecD_1st"/>
</dbReference>
<evidence type="ECO:0000259" key="13">
    <source>
        <dbReference type="Pfam" id="PF21760"/>
    </source>
</evidence>
<comment type="function">
    <text evidence="9">Part of the Sec protein translocase complex. Interacts with the SecYEG preprotein conducting channel. SecDF uses the proton motive force (PMF) to complete protein translocation after the ATP-dependent function of SecA.</text>
</comment>
<comment type="subunit">
    <text evidence="9">Forms a complex with SecF. Part of the essential Sec protein translocation apparatus which comprises SecA, SecYEG and auxiliary proteins SecDF. Other proteins may also be involved.</text>
</comment>
<dbReference type="Gene3D" id="1.20.1640.10">
    <property type="entry name" value="Multidrug efflux transporter AcrB transmembrane domain"/>
    <property type="match status" value="2"/>
</dbReference>
<dbReference type="FunFam" id="1.20.1640.10:FF:000004">
    <property type="entry name" value="Protein translocase subunit SecD"/>
    <property type="match status" value="1"/>
</dbReference>
<dbReference type="SUPFAM" id="SSF82866">
    <property type="entry name" value="Multidrug efflux transporter AcrB transmembrane domain"/>
    <property type="match status" value="2"/>
</dbReference>
<feature type="transmembrane region" description="Helical" evidence="9">
    <location>
        <begin position="603"/>
        <end position="622"/>
    </location>
</feature>
<dbReference type="PRINTS" id="PR01755">
    <property type="entry name" value="SECFTRNLCASE"/>
</dbReference>
<organism evidence="15 16">
    <name type="scientific">Panacibacter microcysteis</name>
    <dbReference type="NCBI Taxonomy" id="2793269"/>
    <lineage>
        <taxon>Bacteria</taxon>
        <taxon>Pseudomonadati</taxon>
        <taxon>Bacteroidota</taxon>
        <taxon>Chitinophagia</taxon>
        <taxon>Chitinophagales</taxon>
        <taxon>Chitinophagaceae</taxon>
        <taxon>Panacibacter</taxon>
    </lineage>
</organism>
<evidence type="ECO:0000256" key="4">
    <source>
        <dbReference type="ARBA" id="ARBA00022692"/>
    </source>
</evidence>
<dbReference type="GO" id="GO:0006605">
    <property type="term" value="P:protein targeting"/>
    <property type="evidence" value="ECO:0007669"/>
    <property type="project" value="UniProtKB-UniRule"/>
</dbReference>
<dbReference type="InterPro" id="IPR022813">
    <property type="entry name" value="SecD/SecF_arch_bac"/>
</dbReference>
<protein>
    <recommendedName>
        <fullName evidence="9 10">Multifunctional fusion protein</fullName>
    </recommendedName>
    <domain>
        <recommendedName>
            <fullName evidence="9">Protein translocase subunit SecD</fullName>
        </recommendedName>
    </domain>
    <domain>
        <recommendedName>
            <fullName evidence="10">Protein-export membrane protein SecF</fullName>
        </recommendedName>
    </domain>
</protein>
<dbReference type="AlphaFoldDB" id="A0A931E8H2"/>
<evidence type="ECO:0000256" key="6">
    <source>
        <dbReference type="ARBA" id="ARBA00022989"/>
    </source>
</evidence>
<comment type="similarity">
    <text evidence="10">Belongs to the SecD/SecF family. SecF subfamily.</text>
</comment>
<dbReference type="InterPro" id="IPR005665">
    <property type="entry name" value="SecF_bac"/>
</dbReference>
<keyword evidence="7 9" id="KW-0811">Translocation</keyword>
<comment type="caution">
    <text evidence="9">Lacks conserved residue(s) required for the propagation of feature annotation.</text>
</comment>
<feature type="transmembrane region" description="Helical" evidence="9">
    <location>
        <begin position="575"/>
        <end position="597"/>
    </location>
</feature>
<dbReference type="Pfam" id="PF22599">
    <property type="entry name" value="SecDF_P1_head"/>
    <property type="match status" value="1"/>
</dbReference>
<dbReference type="RefSeq" id="WP_196991321.1">
    <property type="nucleotide sequence ID" value="NZ_JADWYR010000002.1"/>
</dbReference>
<dbReference type="InterPro" id="IPR022646">
    <property type="entry name" value="SecD/SecF_CS"/>
</dbReference>
<feature type="transmembrane region" description="Helical" evidence="9">
    <location>
        <begin position="862"/>
        <end position="880"/>
    </location>
</feature>
<dbReference type="Pfam" id="PF07549">
    <property type="entry name" value="Sec_GG"/>
    <property type="match status" value="2"/>
</dbReference>
<feature type="transmembrane region" description="Helical" evidence="9">
    <location>
        <begin position="7"/>
        <end position="28"/>
    </location>
</feature>
<feature type="transmembrane region" description="Helical" evidence="9">
    <location>
        <begin position="680"/>
        <end position="698"/>
    </location>
</feature>
<sequence>MQLKGLVRFFTILLVIICLYQLSFTWMVRNHEKAQEEKAAAWVKSYYPPASAKYPGDAERAAAYADSLDNLEKERLQRLLDSTEESKIGLFGLTTYKYAKDQELKLGLDLQGGMSVTMEVGLDGLIRSLANYSKNPAFNTAINNAVARKANTGSDLISLFADEYKKTSNGAKLGPLFVQSMRKDNSKAKLDPSDEEVITYLRLQAGNAFNNTFRILSNRIDRFGLASPTINPDPEKGIINVELAGIKDPERVRKYLQSTANLQFFEVFNINEVAESLQSADKAMSDYLKGNTTVDTATAVATVPDTTATVQNNTDTTKTATLSGNTADTNNNTATTGKATDSAKIRALENPIFSLFAGIAQGQQDEKGAVRFPPYVGYVLKRDTAQLGEYLRSAVVTGKLPANLVFMYGNVESETGVVQDRLALYAIKTLDNGQAKLEGNNISTSKQDFDDKGKPSISMNMDGVGTRIWAKMTADNVGKPIAIVLDNFVYSAPNVINAIPNGNSQISGRFTVQEAKDLADILQSGKLPAPAKIVAEQVVGPTLGDAAVTGGAMAFLISFVVIFILMLVYYNTGGWVANIALILNLLFTIGILAMFGFTLTAPGIAGLVLTIGMAVDTNVIIFERIKEELIKGKGYQTAVADGYKRSYAPVLDAHVTTFLTAFILFVFGLGPVLGFATTQMLGIVLSLFCGILVSRMITELFTNKKRHLEYFTGISKKIFKHTQFKFIEYRKIAYGISFVVLILGVAALFNGFDEGVEFSGGRSYTVKFATAPNVEEVRTELEKAFEESPIIKTVNTSDQLNITTSYKIKETGSNVDSVVVEKLYTGLQKFLPNTSLNQFKDSKTLVSSQKVLPSISEDLKRGATKATVIAIIVICLYIFIRFRDWRYSMGTIVALLHDVFVTLAVFSFARNLVPFPLEIDQHFIAAVLTVIGFSMNDTVIVYDRIREDSRLMKGTDKATIINTAINQTLSRTIMTSLTVFLTILILFIFGGEVTKGFAFAMLIGVITGTYSSIFVAAPILVDFGKDKPLGVQEEDAKAKAEKPVVIKTK</sequence>
<dbReference type="NCBIfam" id="TIGR00916">
    <property type="entry name" value="2A0604s01"/>
    <property type="match status" value="2"/>
</dbReference>
<feature type="domain" description="Protein export membrane protein SecD/SecF C-terminal" evidence="12">
    <location>
        <begin position="835"/>
        <end position="1025"/>
    </location>
</feature>
<feature type="transmembrane region" description="Helical" evidence="9">
    <location>
        <begin position="546"/>
        <end position="568"/>
    </location>
</feature>
<reference evidence="15" key="1">
    <citation type="submission" date="2020-11" db="EMBL/GenBank/DDBJ databases">
        <title>Bacterial whole genome sequence for Panacibacter sp. DH6.</title>
        <authorList>
            <person name="Le V."/>
            <person name="Ko S."/>
            <person name="Ahn C.-Y."/>
            <person name="Oh H.-M."/>
        </authorList>
    </citation>
    <scope>NUCLEOTIDE SEQUENCE</scope>
    <source>
        <strain evidence="15">DH6</strain>
    </source>
</reference>
<keyword evidence="5 9" id="KW-0653">Protein transport</keyword>
<dbReference type="Gene3D" id="3.30.1360.200">
    <property type="match status" value="1"/>
</dbReference>
<keyword evidence="16" id="KW-1185">Reference proteome</keyword>
<evidence type="ECO:0000313" key="15">
    <source>
        <dbReference type="EMBL" id="MBG9377225.1"/>
    </source>
</evidence>
<comment type="subcellular location">
    <subcellularLocation>
        <location evidence="1 9">Cell membrane</location>
        <topology evidence="1 9">Multi-pass membrane protein</topology>
    </subcellularLocation>
</comment>
<feature type="domain" description="Protein export membrane protein SecD/SecF C-terminal" evidence="12">
    <location>
        <begin position="531"/>
        <end position="700"/>
    </location>
</feature>
<dbReference type="PANTHER" id="PTHR30081:SF1">
    <property type="entry name" value="PROTEIN TRANSLOCASE SUBUNIT SECD"/>
    <property type="match status" value="1"/>
</dbReference>
<dbReference type="InterPro" id="IPR048634">
    <property type="entry name" value="SecD_SecF_C"/>
</dbReference>
<dbReference type="GO" id="GO:0043952">
    <property type="term" value="P:protein transport by the Sec complex"/>
    <property type="evidence" value="ECO:0007669"/>
    <property type="project" value="UniProtKB-UniRule"/>
</dbReference>